<dbReference type="AlphaFoldDB" id="A0A1G9NRU3"/>
<dbReference type="EMBL" id="FNHB01000001">
    <property type="protein sequence ID" value="SDL88705.1"/>
    <property type="molecule type" value="Genomic_DNA"/>
</dbReference>
<proteinExistence type="predicted"/>
<dbReference type="Proteomes" id="UP000214880">
    <property type="component" value="Unassembled WGS sequence"/>
</dbReference>
<organism evidence="1 2">
    <name type="scientific">Dendrosporobacter quercicolus</name>
    <dbReference type="NCBI Taxonomy" id="146817"/>
    <lineage>
        <taxon>Bacteria</taxon>
        <taxon>Bacillati</taxon>
        <taxon>Bacillota</taxon>
        <taxon>Negativicutes</taxon>
        <taxon>Selenomonadales</taxon>
        <taxon>Sporomusaceae</taxon>
        <taxon>Dendrosporobacter</taxon>
    </lineage>
</organism>
<accession>A0A1G9NRU3</accession>
<dbReference type="STRING" id="146817.SAMN04488502_1011094"/>
<reference evidence="1 2" key="1">
    <citation type="submission" date="2016-10" db="EMBL/GenBank/DDBJ databases">
        <authorList>
            <person name="de Groot N.N."/>
        </authorList>
    </citation>
    <scope>NUCLEOTIDE SEQUENCE [LARGE SCALE GENOMIC DNA]</scope>
    <source>
        <strain evidence="1 2">DSM 1736</strain>
    </source>
</reference>
<dbReference type="RefSeq" id="WP_092069286.1">
    <property type="nucleotide sequence ID" value="NZ_FNHB01000001.1"/>
</dbReference>
<sequence>MENINDSISRKSSDIVLKSVDKHSDQLIWFLNHDECLTEALGSNNSVKISKQNFTETNKKWAAERCAGIVLERFRDFDR</sequence>
<keyword evidence="2" id="KW-1185">Reference proteome</keyword>
<evidence type="ECO:0000313" key="2">
    <source>
        <dbReference type="Proteomes" id="UP000214880"/>
    </source>
</evidence>
<evidence type="ECO:0000313" key="1">
    <source>
        <dbReference type="EMBL" id="SDL88705.1"/>
    </source>
</evidence>
<protein>
    <submittedName>
        <fullName evidence="1">Uncharacterized protein</fullName>
    </submittedName>
</protein>
<gene>
    <name evidence="1" type="ORF">SAMN04488502_1011094</name>
</gene>
<name>A0A1G9NRU3_9FIRM</name>